<dbReference type="GO" id="GO:0022857">
    <property type="term" value="F:transmembrane transporter activity"/>
    <property type="evidence" value="ECO:0007669"/>
    <property type="project" value="InterPro"/>
</dbReference>
<dbReference type="EMBL" id="MVGC01000113">
    <property type="protein sequence ID" value="RJE23612.1"/>
    <property type="molecule type" value="Genomic_DNA"/>
</dbReference>
<name>A0A3A2ZKE1_9EURO</name>
<feature type="transmembrane region" description="Helical" evidence="5">
    <location>
        <begin position="290"/>
        <end position="309"/>
    </location>
</feature>
<dbReference type="PROSITE" id="PS50850">
    <property type="entry name" value="MFS"/>
    <property type="match status" value="1"/>
</dbReference>
<dbReference type="Proteomes" id="UP000266188">
    <property type="component" value="Unassembled WGS sequence"/>
</dbReference>
<keyword evidence="4 5" id="KW-0472">Membrane</keyword>
<feature type="transmembrane region" description="Helical" evidence="5">
    <location>
        <begin position="369"/>
        <end position="388"/>
    </location>
</feature>
<dbReference type="InterPro" id="IPR011701">
    <property type="entry name" value="MFS"/>
</dbReference>
<feature type="transmembrane region" description="Helical" evidence="5">
    <location>
        <begin position="394"/>
        <end position="416"/>
    </location>
</feature>
<evidence type="ECO:0000313" key="8">
    <source>
        <dbReference type="Proteomes" id="UP000266188"/>
    </source>
</evidence>
<dbReference type="PANTHER" id="PTHR23502">
    <property type="entry name" value="MAJOR FACILITATOR SUPERFAMILY"/>
    <property type="match status" value="1"/>
</dbReference>
<gene>
    <name evidence="7" type="ORF">PHISCL_04068</name>
</gene>
<feature type="transmembrane region" description="Helical" evidence="5">
    <location>
        <begin position="96"/>
        <end position="114"/>
    </location>
</feature>
<proteinExistence type="predicted"/>
<evidence type="ECO:0000256" key="1">
    <source>
        <dbReference type="ARBA" id="ARBA00004141"/>
    </source>
</evidence>
<evidence type="ECO:0000256" key="5">
    <source>
        <dbReference type="SAM" id="Phobius"/>
    </source>
</evidence>
<feature type="transmembrane region" description="Helical" evidence="5">
    <location>
        <begin position="329"/>
        <end position="348"/>
    </location>
</feature>
<feature type="transmembrane region" description="Helical" evidence="5">
    <location>
        <begin position="63"/>
        <end position="84"/>
    </location>
</feature>
<evidence type="ECO:0000256" key="3">
    <source>
        <dbReference type="ARBA" id="ARBA00022989"/>
    </source>
</evidence>
<dbReference type="FunFam" id="1.20.1250.20:FF:000011">
    <property type="entry name" value="MFS multidrug transporter, putative"/>
    <property type="match status" value="1"/>
</dbReference>
<organism evidence="7 8">
    <name type="scientific">Aspergillus sclerotialis</name>
    <dbReference type="NCBI Taxonomy" id="2070753"/>
    <lineage>
        <taxon>Eukaryota</taxon>
        <taxon>Fungi</taxon>
        <taxon>Dikarya</taxon>
        <taxon>Ascomycota</taxon>
        <taxon>Pezizomycotina</taxon>
        <taxon>Eurotiomycetes</taxon>
        <taxon>Eurotiomycetidae</taxon>
        <taxon>Eurotiales</taxon>
        <taxon>Aspergillaceae</taxon>
        <taxon>Aspergillus</taxon>
        <taxon>Aspergillus subgen. Polypaecilum</taxon>
    </lineage>
</organism>
<feature type="transmembrane region" description="Helical" evidence="5">
    <location>
        <begin position="151"/>
        <end position="174"/>
    </location>
</feature>
<evidence type="ECO:0000256" key="4">
    <source>
        <dbReference type="ARBA" id="ARBA00023136"/>
    </source>
</evidence>
<accession>A0A3A2ZKE1</accession>
<comment type="caution">
    <text evidence="7">The sequence shown here is derived from an EMBL/GenBank/DDBJ whole genome shotgun (WGS) entry which is preliminary data.</text>
</comment>
<dbReference type="Pfam" id="PF07690">
    <property type="entry name" value="MFS_1"/>
    <property type="match status" value="1"/>
</dbReference>
<evidence type="ECO:0000259" key="6">
    <source>
        <dbReference type="PROSITE" id="PS50850"/>
    </source>
</evidence>
<dbReference type="STRING" id="2070753.A0A3A2ZKE1"/>
<feature type="transmembrane region" description="Helical" evidence="5">
    <location>
        <begin position="462"/>
        <end position="484"/>
    </location>
</feature>
<dbReference type="CDD" id="cd17323">
    <property type="entry name" value="MFS_Tpo1_MDR_like"/>
    <property type="match status" value="1"/>
</dbReference>
<protein>
    <submittedName>
        <fullName evidence="7">To MSF membrane transporter</fullName>
    </submittedName>
</protein>
<dbReference type="InterPro" id="IPR036259">
    <property type="entry name" value="MFS_trans_sf"/>
</dbReference>
<comment type="subcellular location">
    <subcellularLocation>
        <location evidence="1">Membrane</location>
        <topology evidence="1">Multi-pass membrane protein</topology>
    </subcellularLocation>
</comment>
<dbReference type="PANTHER" id="PTHR23502:SF59">
    <property type="entry name" value="MULTIDRUG TRANSPORTER, PUTATIVE (AFU_ORTHOLOGUE AFUA_1G10370)-RELATED"/>
    <property type="match status" value="1"/>
</dbReference>
<dbReference type="OrthoDB" id="9986881at2759"/>
<feature type="domain" description="Major facilitator superfamily (MFS) profile" evidence="6">
    <location>
        <begin position="61"/>
        <end position="489"/>
    </location>
</feature>
<feature type="transmembrane region" description="Helical" evidence="5">
    <location>
        <begin position="428"/>
        <end position="450"/>
    </location>
</feature>
<dbReference type="Gene3D" id="1.20.1250.20">
    <property type="entry name" value="MFS general substrate transporter like domains"/>
    <property type="match status" value="1"/>
</dbReference>
<keyword evidence="8" id="KW-1185">Reference proteome</keyword>
<reference evidence="8" key="1">
    <citation type="submission" date="2017-02" db="EMBL/GenBank/DDBJ databases">
        <authorList>
            <person name="Tafer H."/>
            <person name="Lopandic K."/>
        </authorList>
    </citation>
    <scope>NUCLEOTIDE SEQUENCE [LARGE SCALE GENOMIC DNA]</scope>
    <source>
        <strain evidence="8">CBS 366.77</strain>
    </source>
</reference>
<dbReference type="AlphaFoldDB" id="A0A3A2ZKE1"/>
<evidence type="ECO:0000313" key="7">
    <source>
        <dbReference type="EMBL" id="RJE23612.1"/>
    </source>
</evidence>
<evidence type="ECO:0000256" key="2">
    <source>
        <dbReference type="ARBA" id="ARBA00022692"/>
    </source>
</evidence>
<feature type="transmembrane region" description="Helical" evidence="5">
    <location>
        <begin position="219"/>
        <end position="236"/>
    </location>
</feature>
<feature type="transmembrane region" description="Helical" evidence="5">
    <location>
        <begin position="186"/>
        <end position="207"/>
    </location>
</feature>
<sequence>MAGTTVTLSAQDKGPGGQVTSPVFVHPLADQATGNDVLVSFDAPDDPYNPLNWHFKKKVLTTVLYGLATCWITFASAVYTAALVEISHEFHVSLEVSTLGISLFVLGFAVGPMVFSPLSEVYGRKFVVLIPYFISAVFSFGTAAAKDIQTVLITRFFAGLFGSAPVTVTGGALTDIWLPHQRGNAVVGYSLTLIGGPTIGPIVGGAFVASGKGWRWTEYITGIVMLSQFFINLLLVDESHAESLLVRKARRLRYQGNWALHAKHEEWDVSVKELARKYLVRPFQMMSEPICLLVSVYGAFVYGLLYASLCGYEVVYQEIRHWGPVTGNLPFVALFIGMVAAGGVNILNNQYYSRRFRANNSRAVPEARLPSMMLGSVVYAGALFLFGWTSSPKINFWPSIIAVVLTGFGFTTIFQATINYIIDTYTRFAASGIATATFLRSIFACAFPLFIRPMYYNIGVAWGTTVFACVAALLIPVPFFFFVYGRRIRAKGEWSQYSV</sequence>
<dbReference type="InterPro" id="IPR020846">
    <property type="entry name" value="MFS_dom"/>
</dbReference>
<dbReference type="GO" id="GO:0005886">
    <property type="term" value="C:plasma membrane"/>
    <property type="evidence" value="ECO:0007669"/>
    <property type="project" value="TreeGrafter"/>
</dbReference>
<dbReference type="SUPFAM" id="SSF103473">
    <property type="entry name" value="MFS general substrate transporter"/>
    <property type="match status" value="1"/>
</dbReference>
<keyword evidence="3 5" id="KW-1133">Transmembrane helix</keyword>
<feature type="transmembrane region" description="Helical" evidence="5">
    <location>
        <begin position="126"/>
        <end position="145"/>
    </location>
</feature>
<keyword evidence="2 5" id="KW-0812">Transmembrane</keyword>